<accession>W2TCD0</accession>
<reference evidence="2" key="1">
    <citation type="journal article" date="2014" name="Nat. Genet.">
        <title>Genome of the human hookworm Necator americanus.</title>
        <authorList>
            <person name="Tang Y.T."/>
            <person name="Gao X."/>
            <person name="Rosa B.A."/>
            <person name="Abubucker S."/>
            <person name="Hallsworth-Pepin K."/>
            <person name="Martin J."/>
            <person name="Tyagi R."/>
            <person name="Heizer E."/>
            <person name="Zhang X."/>
            <person name="Bhonagiri-Palsikar V."/>
            <person name="Minx P."/>
            <person name="Warren W.C."/>
            <person name="Wang Q."/>
            <person name="Zhan B."/>
            <person name="Hotez P.J."/>
            <person name="Sternberg P.W."/>
            <person name="Dougall A."/>
            <person name="Gaze S.T."/>
            <person name="Mulvenna J."/>
            <person name="Sotillo J."/>
            <person name="Ranganathan S."/>
            <person name="Rabelo E.M."/>
            <person name="Wilson R.K."/>
            <person name="Felgner P.L."/>
            <person name="Bethony J."/>
            <person name="Hawdon J.M."/>
            <person name="Gasser R.B."/>
            <person name="Loukas A."/>
            <person name="Mitreva M."/>
        </authorList>
    </citation>
    <scope>NUCLEOTIDE SEQUENCE [LARGE SCALE GENOMIC DNA]</scope>
</reference>
<dbReference type="AlphaFoldDB" id="W2TCD0"/>
<dbReference type="EMBL" id="KI659361">
    <property type="protein sequence ID" value="ETN79710.1"/>
    <property type="molecule type" value="Genomic_DNA"/>
</dbReference>
<protein>
    <submittedName>
        <fullName evidence="1">Uncharacterized protein</fullName>
    </submittedName>
</protein>
<name>W2TCD0_NECAM</name>
<keyword evidence="2" id="KW-1185">Reference proteome</keyword>
<evidence type="ECO:0000313" key="2">
    <source>
        <dbReference type="Proteomes" id="UP000053676"/>
    </source>
</evidence>
<dbReference type="Proteomes" id="UP000053676">
    <property type="component" value="Unassembled WGS sequence"/>
</dbReference>
<proteinExistence type="predicted"/>
<dbReference type="KEGG" id="nai:NECAME_02533"/>
<organism evidence="1 2">
    <name type="scientific">Necator americanus</name>
    <name type="common">Human hookworm</name>
    <dbReference type="NCBI Taxonomy" id="51031"/>
    <lineage>
        <taxon>Eukaryota</taxon>
        <taxon>Metazoa</taxon>
        <taxon>Ecdysozoa</taxon>
        <taxon>Nematoda</taxon>
        <taxon>Chromadorea</taxon>
        <taxon>Rhabditida</taxon>
        <taxon>Rhabditina</taxon>
        <taxon>Rhabditomorpha</taxon>
        <taxon>Strongyloidea</taxon>
        <taxon>Ancylostomatidae</taxon>
        <taxon>Bunostominae</taxon>
        <taxon>Necator</taxon>
    </lineage>
</organism>
<evidence type="ECO:0000313" key="1">
    <source>
        <dbReference type="EMBL" id="ETN79710.1"/>
    </source>
</evidence>
<gene>
    <name evidence="1" type="ORF">NECAME_02533</name>
</gene>
<sequence length="69" mass="7767">MKGKIKGVKLHTHQCSYGGTIEEFSELAGFHQIESHLYQATTTGMEYPEGSAATHDVSDYVLVTWRHKK</sequence>